<sequence length="358" mass="39753">MKYLILAITFWLFYFSVCAQTNTPKYSNEFLAIGVDARALAMSGAFTSVTDDVSSGYWNPSGLNHQVDKYSASLMHAQYFAGIANYDYAAFSTRIDDVSVLGISAIRLGIDDIPDTRYLYDANGALNYDNIKFFSSADYAFLFSYARKLKILGGLESGINAKIIYRSAGSFATAWGYGLDIGFQKTINKLKIGLMLRDITGTYNTWSHNTSLIADIYTQTGNAIPENSIEITLPRMILGGSYHVSIIERFSILMSIDVEATLDGKRNTLIKSDQVSLDPRAGLEIGYVDKFFLRVGAGQFQEIQDFDRSYQTVFQPNFGVGVKLSQFSIDYALTDIGDQAESPYSHVLSLKASFNDKK</sequence>
<organism evidence="2 3">
    <name type="scientific">Reichenbachiella agariperforans</name>
    <dbReference type="NCBI Taxonomy" id="156994"/>
    <lineage>
        <taxon>Bacteria</taxon>
        <taxon>Pseudomonadati</taxon>
        <taxon>Bacteroidota</taxon>
        <taxon>Cytophagia</taxon>
        <taxon>Cytophagales</taxon>
        <taxon>Reichenbachiellaceae</taxon>
        <taxon>Reichenbachiella</taxon>
    </lineage>
</organism>
<dbReference type="RefSeq" id="WP_073118595.1">
    <property type="nucleotide sequence ID" value="NZ_FRAA01000001.1"/>
</dbReference>
<accession>A0A1M6JGT7</accession>
<evidence type="ECO:0000313" key="3">
    <source>
        <dbReference type="Proteomes" id="UP000184474"/>
    </source>
</evidence>
<keyword evidence="1" id="KW-0732">Signal</keyword>
<proteinExistence type="predicted"/>
<feature type="signal peptide" evidence="1">
    <location>
        <begin position="1"/>
        <end position="19"/>
    </location>
</feature>
<dbReference type="AlphaFoldDB" id="A0A1M6JGT7"/>
<reference evidence="3" key="1">
    <citation type="submission" date="2016-11" db="EMBL/GenBank/DDBJ databases">
        <authorList>
            <person name="Varghese N."/>
            <person name="Submissions S."/>
        </authorList>
    </citation>
    <scope>NUCLEOTIDE SEQUENCE [LARGE SCALE GENOMIC DNA]</scope>
    <source>
        <strain evidence="3">DSM 26134</strain>
    </source>
</reference>
<keyword evidence="3" id="KW-1185">Reference proteome</keyword>
<dbReference type="NCBIfam" id="NF033709">
    <property type="entry name" value="PorV_fam"/>
    <property type="match status" value="1"/>
</dbReference>
<dbReference type="STRING" id="156994.SAMN04488028_101188"/>
<protein>
    <recommendedName>
        <fullName evidence="4">PorV/PorQ family protein</fullName>
    </recommendedName>
</protein>
<evidence type="ECO:0000256" key="1">
    <source>
        <dbReference type="SAM" id="SignalP"/>
    </source>
</evidence>
<dbReference type="Gene3D" id="2.40.160.60">
    <property type="entry name" value="Outer membrane protein transport protein (OMPP1/FadL/TodX)"/>
    <property type="match status" value="1"/>
</dbReference>
<dbReference type="Proteomes" id="UP000184474">
    <property type="component" value="Unassembled WGS sequence"/>
</dbReference>
<dbReference type="EMBL" id="FRAA01000001">
    <property type="protein sequence ID" value="SHJ45910.1"/>
    <property type="molecule type" value="Genomic_DNA"/>
</dbReference>
<evidence type="ECO:0008006" key="4">
    <source>
        <dbReference type="Google" id="ProtNLM"/>
    </source>
</evidence>
<name>A0A1M6JGT7_REIAG</name>
<gene>
    <name evidence="2" type="ORF">SAMN04488028_101188</name>
</gene>
<evidence type="ECO:0000313" key="2">
    <source>
        <dbReference type="EMBL" id="SHJ45910.1"/>
    </source>
</evidence>
<feature type="chain" id="PRO_5012477709" description="PorV/PorQ family protein" evidence="1">
    <location>
        <begin position="20"/>
        <end position="358"/>
    </location>
</feature>